<evidence type="ECO:0000313" key="5">
    <source>
        <dbReference type="Proteomes" id="UP000018291"/>
    </source>
</evidence>
<keyword evidence="5" id="KW-1185">Reference proteome</keyword>
<accession>R4YZV5</accession>
<dbReference type="RefSeq" id="WP_012227328.1">
    <property type="nucleotide sequence ID" value="NZ_HG422565.1"/>
</dbReference>
<feature type="region of interest" description="Disordered" evidence="1">
    <location>
        <begin position="305"/>
        <end position="338"/>
    </location>
</feature>
<dbReference type="eggNOG" id="COG0726">
    <property type="taxonomic scope" value="Bacteria"/>
</dbReference>
<name>R4YZV5_9ACTN</name>
<evidence type="ECO:0000256" key="1">
    <source>
        <dbReference type="SAM" id="MobiDB-lite"/>
    </source>
</evidence>
<evidence type="ECO:0008006" key="6">
    <source>
        <dbReference type="Google" id="ProtNLM"/>
    </source>
</evidence>
<dbReference type="InterPro" id="IPR002509">
    <property type="entry name" value="NODB_dom"/>
</dbReference>
<dbReference type="SUPFAM" id="SSF88713">
    <property type="entry name" value="Glycoside hydrolase/deacetylase"/>
    <property type="match status" value="1"/>
</dbReference>
<gene>
    <name evidence="4" type="ORF">BN381_310041</name>
</gene>
<dbReference type="Proteomes" id="UP000018291">
    <property type="component" value="Unassembled WGS sequence"/>
</dbReference>
<dbReference type="InterPro" id="IPR011330">
    <property type="entry name" value="Glyco_hydro/deAcase_b/a-brl"/>
</dbReference>
<dbReference type="GO" id="GO:0016810">
    <property type="term" value="F:hydrolase activity, acting on carbon-nitrogen (but not peptide) bonds"/>
    <property type="evidence" value="ECO:0007669"/>
    <property type="project" value="InterPro"/>
</dbReference>
<dbReference type="PANTHER" id="PTHR47561">
    <property type="entry name" value="POLYSACCHARIDE DEACETYLASE FAMILY PROTEIN (AFU_ORTHOLOGUE AFUA_6G05030)"/>
    <property type="match status" value="1"/>
</dbReference>
<evidence type="ECO:0000313" key="4">
    <source>
        <dbReference type="EMBL" id="CCM63945.1"/>
    </source>
</evidence>
<comment type="caution">
    <text evidence="4">The sequence shown here is derived from an EMBL/GenBank/DDBJ whole genome shotgun (WGS) entry which is preliminary data.</text>
</comment>
<evidence type="ECO:0000259" key="2">
    <source>
        <dbReference type="Pfam" id="PF01522"/>
    </source>
</evidence>
<dbReference type="PANTHER" id="PTHR47561:SF1">
    <property type="entry name" value="POLYSACCHARIDE DEACETYLASE FAMILY PROTEIN (AFU_ORTHOLOGUE AFUA_6G05030)"/>
    <property type="match status" value="1"/>
</dbReference>
<reference evidence="4 5" key="1">
    <citation type="journal article" date="2013" name="ISME J.">
        <title>Metabolic model for the filamentous 'Candidatus Microthrix parvicella' based on genomic and metagenomic analyses.</title>
        <authorList>
            <person name="Jon McIlroy S."/>
            <person name="Kristiansen R."/>
            <person name="Albertsen M."/>
            <person name="Michael Karst S."/>
            <person name="Rossetti S."/>
            <person name="Lund Nielsen J."/>
            <person name="Tandoi V."/>
            <person name="James Seviour R."/>
            <person name="Nielsen P.H."/>
        </authorList>
    </citation>
    <scope>NUCLEOTIDE SEQUENCE [LARGE SCALE GENOMIC DNA]</scope>
    <source>
        <strain evidence="4 5">RN1</strain>
    </source>
</reference>
<dbReference type="Gene3D" id="3.20.20.370">
    <property type="entry name" value="Glycoside hydrolase/deacetylase"/>
    <property type="match status" value="1"/>
</dbReference>
<dbReference type="HOGENOM" id="CLU_820590_0_0_11"/>
<dbReference type="OrthoDB" id="9784220at2"/>
<evidence type="ECO:0000259" key="3">
    <source>
        <dbReference type="Pfam" id="PF11959"/>
    </source>
</evidence>
<organism evidence="4 5">
    <name type="scientific">Candidatus Neomicrothrix parvicella RN1</name>
    <dbReference type="NCBI Taxonomy" id="1229780"/>
    <lineage>
        <taxon>Bacteria</taxon>
        <taxon>Bacillati</taxon>
        <taxon>Actinomycetota</taxon>
        <taxon>Acidimicrobiia</taxon>
        <taxon>Acidimicrobiales</taxon>
        <taxon>Microthrixaceae</taxon>
        <taxon>Candidatus Neomicrothrix</taxon>
    </lineage>
</organism>
<dbReference type="AlphaFoldDB" id="R4YZV5"/>
<feature type="domain" description="DUF3473" evidence="3">
    <location>
        <begin position="145"/>
        <end position="251"/>
    </location>
</feature>
<dbReference type="EMBL" id="CANL01000025">
    <property type="protein sequence ID" value="CCM63945.1"/>
    <property type="molecule type" value="Genomic_DNA"/>
</dbReference>
<proteinExistence type="predicted"/>
<feature type="domain" description="NodB homology" evidence="2">
    <location>
        <begin position="9"/>
        <end position="121"/>
    </location>
</feature>
<sequence>MAGGITFTLDFEDHWADPSGELRYEQLAWEVLGWLDSLGVRGSWYFVGELGSRHPDLVAAVGAAGHEVGVHGWTHTPLPELTPARFRDDARRAKGVLEDLSGTEVAGFRAPTYSLVKESVWATELLAEEGYRYSSGVSSQRNPLWWYPGVPPHPFRWPSGLLETSGQFARVAGFVYYFGGGTFLRATPWWMVREGFDQWAEQGLAFVYCHPYDFDPGEERFRIPDVPAVLSPLLWAGRRNMWSRVGALLADAAPPLLERIDEMEALAVAGGANPISLSASGDVCGPQAWAERRHLPVSSTAGLGSLKQRWRGPTPADAVRSRRGRIGPQTIANTKERT</sequence>
<dbReference type="STRING" id="1229780.BN381_310041"/>
<dbReference type="InterPro" id="IPR022560">
    <property type="entry name" value="DUF3473"/>
</dbReference>
<protein>
    <recommendedName>
        <fullName evidence="6">Polysaccharide deacetylase</fullName>
    </recommendedName>
</protein>
<dbReference type="GO" id="GO:0005975">
    <property type="term" value="P:carbohydrate metabolic process"/>
    <property type="evidence" value="ECO:0007669"/>
    <property type="project" value="InterPro"/>
</dbReference>
<dbReference type="Pfam" id="PF11959">
    <property type="entry name" value="DUF3473"/>
    <property type="match status" value="1"/>
</dbReference>
<dbReference type="Pfam" id="PF01522">
    <property type="entry name" value="Polysacc_deac_1"/>
    <property type="match status" value="1"/>
</dbReference>